<evidence type="ECO:0000256" key="1">
    <source>
        <dbReference type="ARBA" id="ARBA00022603"/>
    </source>
</evidence>
<dbReference type="AlphaFoldDB" id="A0AAU7JHM4"/>
<feature type="domain" description="Methyltransferase small" evidence="3">
    <location>
        <begin position="37"/>
        <end position="180"/>
    </location>
</feature>
<organism evidence="4">
    <name type="scientific">Alsobacter sp. KACC 23698</name>
    <dbReference type="NCBI Taxonomy" id="3149229"/>
    <lineage>
        <taxon>Bacteria</taxon>
        <taxon>Pseudomonadati</taxon>
        <taxon>Pseudomonadota</taxon>
        <taxon>Alphaproteobacteria</taxon>
        <taxon>Hyphomicrobiales</taxon>
        <taxon>Alsobacteraceae</taxon>
        <taxon>Alsobacter</taxon>
    </lineage>
</organism>
<dbReference type="PANTHER" id="PTHR47739:SF1">
    <property type="entry name" value="TRNA1(VAL) (ADENINE(37)-N6)-METHYLTRANSFERASE"/>
    <property type="match status" value="1"/>
</dbReference>
<dbReference type="InterPro" id="IPR029063">
    <property type="entry name" value="SAM-dependent_MTases_sf"/>
</dbReference>
<dbReference type="InterPro" id="IPR007848">
    <property type="entry name" value="Small_mtfrase_dom"/>
</dbReference>
<reference evidence="4" key="1">
    <citation type="submission" date="2024-05" db="EMBL/GenBank/DDBJ databases">
        <authorList>
            <person name="Kim S."/>
            <person name="Heo J."/>
            <person name="Choi H."/>
            <person name="Choi Y."/>
            <person name="Kwon S.-W."/>
            <person name="Kim Y."/>
        </authorList>
    </citation>
    <scope>NUCLEOTIDE SEQUENCE</scope>
    <source>
        <strain evidence="4">KACC 23698</strain>
    </source>
</reference>
<accession>A0AAU7JHM4</accession>
<dbReference type="GO" id="GO:0003676">
    <property type="term" value="F:nucleic acid binding"/>
    <property type="evidence" value="ECO:0007669"/>
    <property type="project" value="InterPro"/>
</dbReference>
<keyword evidence="2" id="KW-0949">S-adenosyl-L-methionine</keyword>
<dbReference type="Pfam" id="PF05175">
    <property type="entry name" value="MTS"/>
    <property type="match status" value="1"/>
</dbReference>
<proteinExistence type="predicted"/>
<dbReference type="EMBL" id="CP157484">
    <property type="protein sequence ID" value="XBO39776.1"/>
    <property type="molecule type" value="Genomic_DNA"/>
</dbReference>
<dbReference type="RefSeq" id="WP_406856626.1">
    <property type="nucleotide sequence ID" value="NZ_CP157484.1"/>
</dbReference>
<protein>
    <submittedName>
        <fullName evidence="4">Methyltransferase</fullName>
    </submittedName>
</protein>
<dbReference type="GO" id="GO:0008757">
    <property type="term" value="F:S-adenosylmethionine-dependent methyltransferase activity"/>
    <property type="evidence" value="ECO:0007669"/>
    <property type="project" value="UniProtKB-ARBA"/>
</dbReference>
<evidence type="ECO:0000259" key="3">
    <source>
        <dbReference type="Pfam" id="PF05175"/>
    </source>
</evidence>
<dbReference type="PROSITE" id="PS00092">
    <property type="entry name" value="N6_MTASE"/>
    <property type="match status" value="1"/>
</dbReference>
<dbReference type="GO" id="GO:0008170">
    <property type="term" value="F:N-methyltransferase activity"/>
    <property type="evidence" value="ECO:0007669"/>
    <property type="project" value="UniProtKB-ARBA"/>
</dbReference>
<sequence length="258" mass="26448">MPSDAPDIGDEVSTDLLLGGRLRLLQPARGHRAGTDAALLAAAAPADFAGEAVDIGAATGAVGLALALRAPAARVRLVELDARLAGLAHRNVALNGLEARVTVTQGDILARFAARRAAGLAQESADLALTNPPYLDASTHRASPDVARSGAHVMPAEGLEAWIKAAAGLLRVRGALVVVHRADALPAVLRAMGPRFGDVAALPVHPRAGEPASRVLVRGLKGGRGPFRLCAGIVLHQDGGAFTPFAEALHRGKAVLAW</sequence>
<dbReference type="Gene3D" id="3.40.50.150">
    <property type="entry name" value="Vaccinia Virus protein VP39"/>
    <property type="match status" value="1"/>
</dbReference>
<dbReference type="InterPro" id="IPR002052">
    <property type="entry name" value="DNA_methylase_N6_adenine_CS"/>
</dbReference>
<keyword evidence="1 4" id="KW-0808">Transferase</keyword>
<evidence type="ECO:0000313" key="4">
    <source>
        <dbReference type="EMBL" id="XBO39776.1"/>
    </source>
</evidence>
<dbReference type="SUPFAM" id="SSF53335">
    <property type="entry name" value="S-adenosyl-L-methionine-dependent methyltransferases"/>
    <property type="match status" value="1"/>
</dbReference>
<keyword evidence="1 4" id="KW-0489">Methyltransferase</keyword>
<evidence type="ECO:0000256" key="2">
    <source>
        <dbReference type="ARBA" id="ARBA00022691"/>
    </source>
</evidence>
<name>A0AAU7JHM4_9HYPH</name>
<dbReference type="PANTHER" id="PTHR47739">
    <property type="entry name" value="TRNA1(VAL) (ADENINE(37)-N6)-METHYLTRANSFERASE"/>
    <property type="match status" value="1"/>
</dbReference>
<gene>
    <name evidence="4" type="ORF">ABEG18_03055</name>
</gene>
<dbReference type="InterPro" id="IPR050210">
    <property type="entry name" value="tRNA_Adenine-N(6)_MTase"/>
</dbReference>
<dbReference type="GO" id="GO:0032259">
    <property type="term" value="P:methylation"/>
    <property type="evidence" value="ECO:0007669"/>
    <property type="project" value="UniProtKB-KW"/>
</dbReference>